<evidence type="ECO:0000256" key="3">
    <source>
        <dbReference type="ARBA" id="ARBA00022448"/>
    </source>
</evidence>
<keyword evidence="5 8" id="KW-0812">Transmembrane</keyword>
<dbReference type="InterPro" id="IPR022357">
    <property type="entry name" value="MIP_CS"/>
</dbReference>
<keyword evidence="3 8" id="KW-0813">Transport</keyword>
<protein>
    <recommendedName>
        <fullName evidence="13">Aquaporin</fullName>
    </recommendedName>
</protein>
<keyword evidence="6 10" id="KW-1133">Transmembrane helix</keyword>
<evidence type="ECO:0000313" key="11">
    <source>
        <dbReference type="EMBL" id="KAG0315410.1"/>
    </source>
</evidence>
<dbReference type="Pfam" id="PF00230">
    <property type="entry name" value="MIP"/>
    <property type="match status" value="1"/>
</dbReference>
<comment type="similarity">
    <text evidence="2 8">Belongs to the MIP/aquaporin (TC 1.A.8) family.</text>
</comment>
<feature type="transmembrane region" description="Helical" evidence="10">
    <location>
        <begin position="44"/>
        <end position="64"/>
    </location>
</feature>
<dbReference type="OrthoDB" id="3222at2759"/>
<dbReference type="SUPFAM" id="SSF81338">
    <property type="entry name" value="Aquaporin-like"/>
    <property type="match status" value="1"/>
</dbReference>
<evidence type="ECO:0000256" key="4">
    <source>
        <dbReference type="ARBA" id="ARBA00022475"/>
    </source>
</evidence>
<dbReference type="GO" id="GO:0015250">
    <property type="term" value="F:water channel activity"/>
    <property type="evidence" value="ECO:0007669"/>
    <property type="project" value="TreeGrafter"/>
</dbReference>
<dbReference type="EMBL" id="JAAAIN010000375">
    <property type="protein sequence ID" value="KAG0315410.1"/>
    <property type="molecule type" value="Genomic_DNA"/>
</dbReference>
<dbReference type="InterPro" id="IPR023271">
    <property type="entry name" value="Aquaporin-like"/>
</dbReference>
<evidence type="ECO:0000313" key="12">
    <source>
        <dbReference type="Proteomes" id="UP000823405"/>
    </source>
</evidence>
<dbReference type="GO" id="GO:0005886">
    <property type="term" value="C:plasma membrane"/>
    <property type="evidence" value="ECO:0007669"/>
    <property type="project" value="UniProtKB-SubCell"/>
</dbReference>
<feature type="compositionally biased region" description="Low complexity" evidence="9">
    <location>
        <begin position="254"/>
        <end position="306"/>
    </location>
</feature>
<keyword evidence="12" id="KW-1185">Reference proteome</keyword>
<dbReference type="AlphaFoldDB" id="A0A9P6UQW6"/>
<proteinExistence type="inferred from homology"/>
<evidence type="ECO:0000256" key="8">
    <source>
        <dbReference type="RuleBase" id="RU000477"/>
    </source>
</evidence>
<dbReference type="Gene3D" id="1.20.1080.10">
    <property type="entry name" value="Glycerol uptake facilitator protein"/>
    <property type="match status" value="1"/>
</dbReference>
<keyword evidence="4" id="KW-1003">Cell membrane</keyword>
<evidence type="ECO:0008006" key="13">
    <source>
        <dbReference type="Google" id="ProtNLM"/>
    </source>
</evidence>
<name>A0A9P6UQW6_9FUNG</name>
<dbReference type="PROSITE" id="PS00221">
    <property type="entry name" value="MIP"/>
    <property type="match status" value="1"/>
</dbReference>
<dbReference type="InterPro" id="IPR034294">
    <property type="entry name" value="Aquaporin_transptr"/>
</dbReference>
<accession>A0A9P6UQW6</accession>
<feature type="region of interest" description="Disordered" evidence="9">
    <location>
        <begin position="248"/>
        <end position="306"/>
    </location>
</feature>
<feature type="transmembrane region" description="Helical" evidence="10">
    <location>
        <begin position="160"/>
        <end position="177"/>
    </location>
</feature>
<gene>
    <name evidence="11" type="ORF">BGZ97_008269</name>
</gene>
<evidence type="ECO:0000256" key="9">
    <source>
        <dbReference type="SAM" id="MobiDB-lite"/>
    </source>
</evidence>
<comment type="caution">
    <text evidence="11">The sequence shown here is derived from an EMBL/GenBank/DDBJ whole genome shotgun (WGS) entry which is preliminary data.</text>
</comment>
<sequence>MSSHGSAKGWAIQSLAEFLGTAMYMYLAIGGADALGAASNGRAGSLGVSFAFGIGLVVTSWAFFRISGAHFNPAVSFSSLITGHLNIPRFVIYFISQLLGAMLGVALVRGTTPSSENIGQVNQLLNGEGLARGFFLEFFLTAVLCFVYHMVVHEKNRSTFMFALPYGFAIFSCHLFATRYTNAAINPARAFATSVAARSFSPSHWIFWFGPLCGAILAASLHILFRFMDFDYHSAGIDAENQAQYQRAQDAVKGTQQTTTYTNTNANTSNGGYYDQNPNYSHNANYNNNNGQHYTTTTTNNPTGSR</sequence>
<feature type="transmembrane region" description="Helical" evidence="10">
    <location>
        <begin position="12"/>
        <end position="32"/>
    </location>
</feature>
<feature type="transmembrane region" description="Helical" evidence="10">
    <location>
        <begin position="205"/>
        <end position="225"/>
    </location>
</feature>
<evidence type="ECO:0000256" key="5">
    <source>
        <dbReference type="ARBA" id="ARBA00022692"/>
    </source>
</evidence>
<evidence type="ECO:0000256" key="6">
    <source>
        <dbReference type="ARBA" id="ARBA00022989"/>
    </source>
</evidence>
<dbReference type="PANTHER" id="PTHR19139">
    <property type="entry name" value="AQUAPORIN TRANSPORTER"/>
    <property type="match status" value="1"/>
</dbReference>
<evidence type="ECO:0000256" key="1">
    <source>
        <dbReference type="ARBA" id="ARBA00004651"/>
    </source>
</evidence>
<feature type="transmembrane region" description="Helical" evidence="10">
    <location>
        <begin position="90"/>
        <end position="109"/>
    </location>
</feature>
<feature type="transmembrane region" description="Helical" evidence="10">
    <location>
        <begin position="129"/>
        <end position="148"/>
    </location>
</feature>
<organism evidence="11 12">
    <name type="scientific">Linnemannia gamsii</name>
    <dbReference type="NCBI Taxonomy" id="64522"/>
    <lineage>
        <taxon>Eukaryota</taxon>
        <taxon>Fungi</taxon>
        <taxon>Fungi incertae sedis</taxon>
        <taxon>Mucoromycota</taxon>
        <taxon>Mortierellomycotina</taxon>
        <taxon>Mortierellomycetes</taxon>
        <taxon>Mortierellales</taxon>
        <taxon>Mortierellaceae</taxon>
        <taxon>Linnemannia</taxon>
    </lineage>
</organism>
<evidence type="ECO:0000256" key="2">
    <source>
        <dbReference type="ARBA" id="ARBA00006175"/>
    </source>
</evidence>
<comment type="subcellular location">
    <subcellularLocation>
        <location evidence="1">Cell membrane</location>
        <topology evidence="1">Multi-pass membrane protein</topology>
    </subcellularLocation>
</comment>
<dbReference type="InterPro" id="IPR000425">
    <property type="entry name" value="MIP"/>
</dbReference>
<dbReference type="PANTHER" id="PTHR19139:SF199">
    <property type="entry name" value="MIP17260P"/>
    <property type="match status" value="1"/>
</dbReference>
<reference evidence="11" key="1">
    <citation type="journal article" date="2020" name="Fungal Divers.">
        <title>Resolving the Mortierellaceae phylogeny through synthesis of multi-gene phylogenetics and phylogenomics.</title>
        <authorList>
            <person name="Vandepol N."/>
            <person name="Liber J."/>
            <person name="Desiro A."/>
            <person name="Na H."/>
            <person name="Kennedy M."/>
            <person name="Barry K."/>
            <person name="Grigoriev I.V."/>
            <person name="Miller A.N."/>
            <person name="O'Donnell K."/>
            <person name="Stajich J.E."/>
            <person name="Bonito G."/>
        </authorList>
    </citation>
    <scope>NUCLEOTIDE SEQUENCE</scope>
    <source>
        <strain evidence="11">NVP60</strain>
    </source>
</reference>
<evidence type="ECO:0000256" key="7">
    <source>
        <dbReference type="ARBA" id="ARBA00023136"/>
    </source>
</evidence>
<keyword evidence="7 10" id="KW-0472">Membrane</keyword>
<dbReference type="PRINTS" id="PR00783">
    <property type="entry name" value="MINTRINSICP"/>
</dbReference>
<dbReference type="Proteomes" id="UP000823405">
    <property type="component" value="Unassembled WGS sequence"/>
</dbReference>
<evidence type="ECO:0000256" key="10">
    <source>
        <dbReference type="SAM" id="Phobius"/>
    </source>
</evidence>